<feature type="transmembrane region" description="Helical" evidence="6">
    <location>
        <begin position="51"/>
        <end position="72"/>
    </location>
</feature>
<feature type="transmembrane region" description="Helical" evidence="6">
    <location>
        <begin position="160"/>
        <end position="182"/>
    </location>
</feature>
<dbReference type="PIRSF" id="PIRSF038958">
    <property type="entry name" value="PG_synth_SpoVB"/>
    <property type="match status" value="1"/>
</dbReference>
<dbReference type="GO" id="GO:0005886">
    <property type="term" value="C:plasma membrane"/>
    <property type="evidence" value="ECO:0007669"/>
    <property type="project" value="UniProtKB-SubCell"/>
</dbReference>
<evidence type="ECO:0000256" key="5">
    <source>
        <dbReference type="ARBA" id="ARBA00023136"/>
    </source>
</evidence>
<keyword evidence="4 6" id="KW-1133">Transmembrane helix</keyword>
<feature type="transmembrane region" description="Helical" evidence="6">
    <location>
        <begin position="229"/>
        <end position="250"/>
    </location>
</feature>
<feature type="transmembrane region" description="Helical" evidence="6">
    <location>
        <begin position="84"/>
        <end position="105"/>
    </location>
</feature>
<dbReference type="RefSeq" id="WP_185389823.1">
    <property type="nucleotide sequence ID" value="NZ_JAARQN010000014.1"/>
</dbReference>
<name>A0A841YZ68_9LIST</name>
<organism evidence="7 8">
    <name type="scientific">Listeria newyorkensis</name>
    <dbReference type="NCBI Taxonomy" id="1497681"/>
    <lineage>
        <taxon>Bacteria</taxon>
        <taxon>Bacillati</taxon>
        <taxon>Bacillota</taxon>
        <taxon>Bacilli</taxon>
        <taxon>Bacillales</taxon>
        <taxon>Listeriaceae</taxon>
        <taxon>Listeria</taxon>
    </lineage>
</organism>
<sequence>MAQTTIKNLMKGAVWLTLASLLSKILSAVYRIPFQNMVGDIGLYIFQQVYPIYGIAMTLALAGFPIIVSRLIAEEKDVTKREEIFQSALQVMIGVGLVFFFAIFFGAEFIACVMGDVHLTVLIRVISFAFLLMPFLASLRGFFQGHEQMIPTAISQTIEQLVRVVIIIAGATGAVALGWNLYMTGAVAMSGAVVGGFGALGTLLYFYWRKKPETIKFTRKWASAKFVKRFLAQSIAVCTTSAMLILFQLLDSFQVYRLMRESGIDATTAKSLKGVYDRGQPLLQLGLVLCMGLALAIVPMITSAKSRGETKELRRSVLLIIKLTILLSGAATLGLIAIMRPTNQMLFETAAGTGVLQIFILSLFISSLIVTMSSILQGFGNMAGPAVAVCVGLAVKVATNAILVPRFATYGASWSTVIGLTATLIMCYILLKRQLPVPFIRKHMIGWALLAFAAMIIVPVTWEAFWPLTSRTGSAIQALLGALIGGTIFFYCIIKFRLLTTRDLVYMPFGSKLMWLANKIHKR</sequence>
<keyword evidence="2" id="KW-1003">Cell membrane</keyword>
<dbReference type="PANTHER" id="PTHR30250">
    <property type="entry name" value="PST FAMILY PREDICTED COLANIC ACID TRANSPORTER"/>
    <property type="match status" value="1"/>
</dbReference>
<dbReference type="Pfam" id="PF01943">
    <property type="entry name" value="Polysacc_synt"/>
    <property type="match status" value="1"/>
</dbReference>
<dbReference type="CDD" id="cd13124">
    <property type="entry name" value="MATE_SpoVB_like"/>
    <property type="match status" value="1"/>
</dbReference>
<evidence type="ECO:0000256" key="3">
    <source>
        <dbReference type="ARBA" id="ARBA00022692"/>
    </source>
</evidence>
<dbReference type="AlphaFoldDB" id="A0A841YZ68"/>
<evidence type="ECO:0000256" key="4">
    <source>
        <dbReference type="ARBA" id="ARBA00022989"/>
    </source>
</evidence>
<feature type="transmembrane region" description="Helical" evidence="6">
    <location>
        <begin position="410"/>
        <end position="431"/>
    </location>
</feature>
<feature type="transmembrane region" description="Helical" evidence="6">
    <location>
        <begin position="316"/>
        <end position="338"/>
    </location>
</feature>
<keyword evidence="5 6" id="KW-0472">Membrane</keyword>
<feature type="transmembrane region" description="Helical" evidence="6">
    <location>
        <begin position="443"/>
        <end position="462"/>
    </location>
</feature>
<feature type="transmembrane region" description="Helical" evidence="6">
    <location>
        <begin position="117"/>
        <end position="139"/>
    </location>
</feature>
<feature type="transmembrane region" description="Helical" evidence="6">
    <location>
        <begin position="188"/>
        <end position="208"/>
    </location>
</feature>
<feature type="transmembrane region" description="Helical" evidence="6">
    <location>
        <begin position="382"/>
        <end position="404"/>
    </location>
</feature>
<evidence type="ECO:0000256" key="6">
    <source>
        <dbReference type="SAM" id="Phobius"/>
    </source>
</evidence>
<comment type="subcellular location">
    <subcellularLocation>
        <location evidence="1">Cell membrane</location>
        <topology evidence="1">Multi-pass membrane protein</topology>
    </subcellularLocation>
</comment>
<protein>
    <submittedName>
        <fullName evidence="7">Polysaccharide biosynthesis protein</fullName>
    </submittedName>
</protein>
<dbReference type="InterPro" id="IPR002797">
    <property type="entry name" value="Polysacc_synth"/>
</dbReference>
<evidence type="ECO:0000256" key="1">
    <source>
        <dbReference type="ARBA" id="ARBA00004651"/>
    </source>
</evidence>
<keyword evidence="3 6" id="KW-0812">Transmembrane</keyword>
<gene>
    <name evidence="7" type="ORF">HB850_13225</name>
</gene>
<proteinExistence type="predicted"/>
<dbReference type="EMBL" id="JAARQN010000014">
    <property type="protein sequence ID" value="MBC1458720.1"/>
    <property type="molecule type" value="Genomic_DNA"/>
</dbReference>
<dbReference type="PANTHER" id="PTHR30250:SF29">
    <property type="entry name" value="POLYSACCHARIDE BIOSYNTHESIS PROTEIN C-TERMINAL DOMAIN-CONTAINING PROTEIN"/>
    <property type="match status" value="1"/>
</dbReference>
<comment type="caution">
    <text evidence="7">The sequence shown here is derived from an EMBL/GenBank/DDBJ whole genome shotgun (WGS) entry which is preliminary data.</text>
</comment>
<dbReference type="InterPro" id="IPR024923">
    <property type="entry name" value="PG_synth_SpoVB"/>
</dbReference>
<dbReference type="Proteomes" id="UP000569903">
    <property type="component" value="Unassembled WGS sequence"/>
</dbReference>
<feature type="transmembrane region" description="Helical" evidence="6">
    <location>
        <begin position="350"/>
        <end position="370"/>
    </location>
</feature>
<evidence type="ECO:0000313" key="7">
    <source>
        <dbReference type="EMBL" id="MBC1458720.1"/>
    </source>
</evidence>
<evidence type="ECO:0000313" key="8">
    <source>
        <dbReference type="Proteomes" id="UP000569903"/>
    </source>
</evidence>
<accession>A0A841YZ68</accession>
<feature type="transmembrane region" description="Helical" evidence="6">
    <location>
        <begin position="474"/>
        <end position="494"/>
    </location>
</feature>
<feature type="transmembrane region" description="Helical" evidence="6">
    <location>
        <begin position="282"/>
        <end position="304"/>
    </location>
</feature>
<reference evidence="7 8" key="1">
    <citation type="submission" date="2020-03" db="EMBL/GenBank/DDBJ databases">
        <title>Soil Listeria distribution.</title>
        <authorList>
            <person name="Liao J."/>
            <person name="Wiedmann M."/>
        </authorList>
    </citation>
    <scope>NUCLEOTIDE SEQUENCE [LARGE SCALE GENOMIC DNA]</scope>
    <source>
        <strain evidence="7 8">FSL L7-1614</strain>
    </source>
</reference>
<evidence type="ECO:0000256" key="2">
    <source>
        <dbReference type="ARBA" id="ARBA00022475"/>
    </source>
</evidence>
<dbReference type="InterPro" id="IPR050833">
    <property type="entry name" value="Poly_Biosynth_Transport"/>
</dbReference>